<dbReference type="PANTHER" id="PTHR12126">
    <property type="entry name" value="NADH-UBIQUINONE OXIDOREDUCTASE 39 KDA SUBUNIT-RELATED"/>
    <property type="match status" value="1"/>
</dbReference>
<dbReference type="PANTHER" id="PTHR12126:SF11">
    <property type="entry name" value="NADH DEHYDROGENASE [UBIQUINONE] 1 ALPHA SUBCOMPLEX SUBUNIT 9, MITOCHONDRIAL"/>
    <property type="match status" value="1"/>
</dbReference>
<evidence type="ECO:0000313" key="2">
    <source>
        <dbReference type="EMBL" id="VFJ90533.1"/>
    </source>
</evidence>
<dbReference type="EMBL" id="CAADFI010000020">
    <property type="protein sequence ID" value="VFJ91686.1"/>
    <property type="molecule type" value="Genomic_DNA"/>
</dbReference>
<dbReference type="Gene3D" id="3.40.50.720">
    <property type="entry name" value="NAD(P)-binding Rossmann-like Domain"/>
    <property type="match status" value="1"/>
</dbReference>
<dbReference type="SUPFAM" id="SSF51735">
    <property type="entry name" value="NAD(P)-binding Rossmann-fold domains"/>
    <property type="match status" value="1"/>
</dbReference>
<feature type="domain" description="NAD-dependent epimerase/dehydratase" evidence="1">
    <location>
        <begin position="3"/>
        <end position="217"/>
    </location>
</feature>
<evidence type="ECO:0000313" key="3">
    <source>
        <dbReference type="EMBL" id="VFJ91686.1"/>
    </source>
</evidence>
<dbReference type="Pfam" id="PF01370">
    <property type="entry name" value="Epimerase"/>
    <property type="match status" value="1"/>
</dbReference>
<evidence type="ECO:0000313" key="4">
    <source>
        <dbReference type="EMBL" id="VFJ98323.1"/>
    </source>
</evidence>
<dbReference type="InterPro" id="IPR036291">
    <property type="entry name" value="NAD(P)-bd_dom_sf"/>
</dbReference>
<dbReference type="AlphaFoldDB" id="A0A450V0L2"/>
<organism evidence="4">
    <name type="scientific">Candidatus Kentrum eta</name>
    <dbReference type="NCBI Taxonomy" id="2126337"/>
    <lineage>
        <taxon>Bacteria</taxon>
        <taxon>Pseudomonadati</taxon>
        <taxon>Pseudomonadota</taxon>
        <taxon>Gammaproteobacteria</taxon>
        <taxon>Candidatus Kentrum</taxon>
    </lineage>
</organism>
<dbReference type="EMBL" id="CAADFJ010000020">
    <property type="protein sequence ID" value="VFJ98323.1"/>
    <property type="molecule type" value="Genomic_DNA"/>
</dbReference>
<reference evidence="4" key="1">
    <citation type="submission" date="2019-02" db="EMBL/GenBank/DDBJ databases">
        <authorList>
            <person name="Gruber-Vodicka R. H."/>
            <person name="Seah K. B. B."/>
        </authorList>
    </citation>
    <scope>NUCLEOTIDE SEQUENCE</scope>
    <source>
        <strain evidence="4">BECK_SA2B12</strain>
        <strain evidence="2">BECK_SA2B15</strain>
        <strain evidence="3">BECK_SA2B20</strain>
    </source>
</reference>
<dbReference type="InterPro" id="IPR051207">
    <property type="entry name" value="ComplexI_NDUFA9_subunit"/>
</dbReference>
<name>A0A450V0L2_9GAMM</name>
<gene>
    <name evidence="2" type="ORF">BECKH772A_GA0070896_1002215</name>
    <name evidence="3" type="ORF">BECKH772B_GA0070898_1002015</name>
    <name evidence="4" type="ORF">BECKH772C_GA0070978_1002015</name>
</gene>
<accession>A0A450V0L2</accession>
<dbReference type="GO" id="GO:0044877">
    <property type="term" value="F:protein-containing complex binding"/>
    <property type="evidence" value="ECO:0007669"/>
    <property type="project" value="TreeGrafter"/>
</dbReference>
<dbReference type="InterPro" id="IPR001509">
    <property type="entry name" value="Epimerase_deHydtase"/>
</dbReference>
<sequence length="307" mass="34064">MNIAIFGGTGYLGSYLVDALIDQGHEPVLLTRPDQGRKTGADPHRYRTIPGHLHDKEAMRRVIFESEAVIYNVGILREFPHRGITFQALQYEGARDAMDMAAELGVRRFFLTSANGARADGTPYQRTKYLAEEHLHASGLAGTVFRPSVIFGDPRGRGEFATQLCEEIIRPPIPAPLFHPGMRLTEAGRFRLSPIHVKDVVEIYIKALTDPDAIGKTYPLCGPDALEWRAILKTIGRAVGRNKWTVPVPVFPLKIAAGLLDRFSAFPITRDQLTMLLEGNTGDSSAVFETYGMTPTPFDERTLAYLN</sequence>
<dbReference type="EMBL" id="CAADFG010000022">
    <property type="protein sequence ID" value="VFJ90533.1"/>
    <property type="molecule type" value="Genomic_DNA"/>
</dbReference>
<proteinExistence type="predicted"/>
<protein>
    <submittedName>
        <fullName evidence="4">NADH dehydrogenase</fullName>
    </submittedName>
</protein>
<evidence type="ECO:0000259" key="1">
    <source>
        <dbReference type="Pfam" id="PF01370"/>
    </source>
</evidence>